<keyword evidence="6 10" id="KW-0472">Membrane</keyword>
<protein>
    <submittedName>
        <fullName evidence="13">Cache domain-containing protein</fullName>
    </submittedName>
</protein>
<keyword evidence="2" id="KW-1003">Cell membrane</keyword>
<feature type="transmembrane region" description="Helical" evidence="10">
    <location>
        <begin position="282"/>
        <end position="304"/>
    </location>
</feature>
<dbReference type="GO" id="GO:0005886">
    <property type="term" value="C:plasma membrane"/>
    <property type="evidence" value="ECO:0007669"/>
    <property type="project" value="UniProtKB-SubCell"/>
</dbReference>
<evidence type="ECO:0000259" key="12">
    <source>
        <dbReference type="PROSITE" id="PS50885"/>
    </source>
</evidence>
<dbReference type="GO" id="GO:0007165">
    <property type="term" value="P:signal transduction"/>
    <property type="evidence" value="ECO:0007669"/>
    <property type="project" value="UniProtKB-KW"/>
</dbReference>
<evidence type="ECO:0000259" key="11">
    <source>
        <dbReference type="PROSITE" id="PS50111"/>
    </source>
</evidence>
<feature type="domain" description="Methyl-accepting transducer" evidence="11">
    <location>
        <begin position="380"/>
        <end position="637"/>
    </location>
</feature>
<evidence type="ECO:0000256" key="8">
    <source>
        <dbReference type="ARBA" id="ARBA00029447"/>
    </source>
</evidence>
<keyword evidence="5 10" id="KW-1133">Transmembrane helix</keyword>
<dbReference type="PROSITE" id="PS50885">
    <property type="entry name" value="HAMP"/>
    <property type="match status" value="1"/>
</dbReference>
<dbReference type="Gene3D" id="3.30.450.20">
    <property type="entry name" value="PAS domain"/>
    <property type="match status" value="1"/>
</dbReference>
<organism evidence="13 14">
    <name type="scientific">Paratissierella segnis</name>
    <dbReference type="NCBI Taxonomy" id="2763679"/>
    <lineage>
        <taxon>Bacteria</taxon>
        <taxon>Bacillati</taxon>
        <taxon>Bacillota</taxon>
        <taxon>Tissierellia</taxon>
        <taxon>Tissierellales</taxon>
        <taxon>Tissierellaceae</taxon>
        <taxon>Paratissierella</taxon>
    </lineage>
</organism>
<dbReference type="SMART" id="SM00283">
    <property type="entry name" value="MA"/>
    <property type="match status" value="1"/>
</dbReference>
<name>A0A926EVC3_9FIRM</name>
<dbReference type="InterPro" id="IPR003660">
    <property type="entry name" value="HAMP_dom"/>
</dbReference>
<dbReference type="PANTHER" id="PTHR32089:SF112">
    <property type="entry name" value="LYSOZYME-LIKE PROTEIN-RELATED"/>
    <property type="match status" value="1"/>
</dbReference>
<dbReference type="AlphaFoldDB" id="A0A926EVC3"/>
<keyword evidence="3" id="KW-0145">Chemotaxis</keyword>
<evidence type="ECO:0000256" key="5">
    <source>
        <dbReference type="ARBA" id="ARBA00022989"/>
    </source>
</evidence>
<dbReference type="Pfam" id="PF02743">
    <property type="entry name" value="dCache_1"/>
    <property type="match status" value="1"/>
</dbReference>
<reference evidence="13" key="1">
    <citation type="submission" date="2020-08" db="EMBL/GenBank/DDBJ databases">
        <title>Genome public.</title>
        <authorList>
            <person name="Liu C."/>
            <person name="Sun Q."/>
        </authorList>
    </citation>
    <scope>NUCLEOTIDE SEQUENCE</scope>
    <source>
        <strain evidence="13">BX21</strain>
    </source>
</reference>
<keyword evidence="7 9" id="KW-0807">Transducer</keyword>
<comment type="subcellular location">
    <subcellularLocation>
        <location evidence="1">Cell membrane</location>
        <topology evidence="1">Multi-pass membrane protein</topology>
    </subcellularLocation>
</comment>
<dbReference type="EMBL" id="JACRTG010000018">
    <property type="protein sequence ID" value="MBC8588291.1"/>
    <property type="molecule type" value="Genomic_DNA"/>
</dbReference>
<evidence type="ECO:0000313" key="13">
    <source>
        <dbReference type="EMBL" id="MBC8588291.1"/>
    </source>
</evidence>
<sequence>MKSLNYNSIKGKLIIYFSIVILLSSLTLGFISVRRASAGIVEESQKMLSKLVKEDSKLIQSRLETQKRTLEMIANITEIRGMNWFAQLPILKSQVQNTEFINLGVINLSGNINYVDGNSIKLESDDPLFKVIEGESSINIIKSQVNDELVLAYVTPIERAGRTVGGLLGYMDIKTLSDITDDTGYGELGYAYMIDNNGNTIAHPDQEKVLAGYNPLVEVENDKSIKSLAALFEKILEQRSGLEEYSYQGNDMFAGFTPIEETDWLLVVTANKQEALSAIPKLRVMITLATIFILVISITVTYMAGHVIAKPILGVVEYSKQIANYDMTTDVSLRDLERKDETGILSRAFQSIIDNFRTVIQDVYNTSERVQESSKELTATSKQSALAAEEVTKTVEEIAKGASDQALSTEEGSSKAILLGDSIDQNKIYIEKLRVQGEIITAAVEDGLREIERLTKAADDSITAIKEINDVILQTNESSNKIGKASKVIASIAEQTNLLALNAAIEAARAGDAGRGFAVVADEIRKLAEESSSSTGDIDKIVVELQRNSGNAVKTIGMVSGIANDQTKGVMSSKEKYILITEAIEEAIADIENLYKSGQKMEKMKNEILNTLQNLTAIAEENSASTEEASASMEQQAASIEEIAKASEGLTTLAQDLYNVINKFKF</sequence>
<feature type="domain" description="HAMP" evidence="12">
    <location>
        <begin position="306"/>
        <end position="361"/>
    </location>
</feature>
<dbReference type="SUPFAM" id="SSF58104">
    <property type="entry name" value="Methyl-accepting chemotaxis protein (MCP) signaling domain"/>
    <property type="match status" value="1"/>
</dbReference>
<proteinExistence type="inferred from homology"/>
<evidence type="ECO:0000256" key="7">
    <source>
        <dbReference type="ARBA" id="ARBA00023224"/>
    </source>
</evidence>
<comment type="caution">
    <text evidence="13">The sequence shown here is derived from an EMBL/GenBank/DDBJ whole genome shotgun (WGS) entry which is preliminary data.</text>
</comment>
<evidence type="ECO:0000313" key="14">
    <source>
        <dbReference type="Proteomes" id="UP000601171"/>
    </source>
</evidence>
<evidence type="ECO:0000256" key="6">
    <source>
        <dbReference type="ARBA" id="ARBA00023136"/>
    </source>
</evidence>
<dbReference type="InterPro" id="IPR004089">
    <property type="entry name" value="MCPsignal_dom"/>
</dbReference>
<comment type="similarity">
    <text evidence="8">Belongs to the methyl-accepting chemotaxis (MCP) protein family.</text>
</comment>
<dbReference type="Pfam" id="PF00015">
    <property type="entry name" value="MCPsignal"/>
    <property type="match status" value="1"/>
</dbReference>
<dbReference type="GO" id="GO:0006935">
    <property type="term" value="P:chemotaxis"/>
    <property type="evidence" value="ECO:0007669"/>
    <property type="project" value="UniProtKB-KW"/>
</dbReference>
<accession>A0A926EVC3</accession>
<evidence type="ECO:0000256" key="1">
    <source>
        <dbReference type="ARBA" id="ARBA00004651"/>
    </source>
</evidence>
<gene>
    <name evidence="13" type="ORF">H8707_08565</name>
</gene>
<evidence type="ECO:0000256" key="2">
    <source>
        <dbReference type="ARBA" id="ARBA00022475"/>
    </source>
</evidence>
<evidence type="ECO:0000256" key="9">
    <source>
        <dbReference type="PROSITE-ProRule" id="PRU00284"/>
    </source>
</evidence>
<dbReference type="InterPro" id="IPR033479">
    <property type="entry name" value="dCache_1"/>
</dbReference>
<evidence type="ECO:0000256" key="10">
    <source>
        <dbReference type="SAM" id="Phobius"/>
    </source>
</evidence>
<keyword evidence="4 10" id="KW-0812">Transmembrane</keyword>
<dbReference type="PANTHER" id="PTHR32089">
    <property type="entry name" value="METHYL-ACCEPTING CHEMOTAXIS PROTEIN MCPB"/>
    <property type="match status" value="1"/>
</dbReference>
<feature type="transmembrane region" description="Helical" evidence="10">
    <location>
        <begin position="13"/>
        <end position="33"/>
    </location>
</feature>
<dbReference type="Proteomes" id="UP000601171">
    <property type="component" value="Unassembled WGS sequence"/>
</dbReference>
<evidence type="ECO:0000256" key="4">
    <source>
        <dbReference type="ARBA" id="ARBA00022692"/>
    </source>
</evidence>
<dbReference type="PROSITE" id="PS50111">
    <property type="entry name" value="CHEMOTAXIS_TRANSDUC_2"/>
    <property type="match status" value="1"/>
</dbReference>
<evidence type="ECO:0000256" key="3">
    <source>
        <dbReference type="ARBA" id="ARBA00022500"/>
    </source>
</evidence>
<dbReference type="Gene3D" id="1.10.287.950">
    <property type="entry name" value="Methyl-accepting chemotaxis protein"/>
    <property type="match status" value="1"/>
</dbReference>
<keyword evidence="14" id="KW-1185">Reference proteome</keyword>
<dbReference type="CDD" id="cd12912">
    <property type="entry name" value="PDC2_MCP_like"/>
    <property type="match status" value="1"/>
</dbReference>